<dbReference type="InterPro" id="IPR024735">
    <property type="entry name" value="TcpC"/>
</dbReference>
<gene>
    <name evidence="2" type="ORF">F3087_40195</name>
</gene>
<proteinExistence type="predicted"/>
<sequence length="315" mass="32405">MAARRRRENVSVAVLVVLAVLGGGRAIFDLVSSDTPSDTSAATASTVGHAYLATSFAEEFVTAYLSSVTGQQDRIAEYLGTQQRVTLPAVAREVSDPMVVYVSRALSDRGVEIWSVTVSVRVATIGATTGTTREFYRVSVSVIEGRLRAIALPSVVEPPARAPVLALTYTTPCAQDSPLTQVASGFLAAFLTGTGDVSRYTTSAAGISALRPAPFAGVDSVTVLADDAGCGAGGSTAKVLATVDPKRNNEAATTLAYPLTMVRSAGQWQVASVDPVPALTNPLAVVGGKPDSAGPAGVSTTTRSPTVQIPPPVQK</sequence>
<evidence type="ECO:0000256" key="1">
    <source>
        <dbReference type="SAM" id="MobiDB-lite"/>
    </source>
</evidence>
<evidence type="ECO:0000313" key="2">
    <source>
        <dbReference type="EMBL" id="KAA8881930.1"/>
    </source>
</evidence>
<evidence type="ECO:0000313" key="3">
    <source>
        <dbReference type="Proteomes" id="UP000323876"/>
    </source>
</evidence>
<name>A0A5N0DZW5_9NOCA</name>
<reference evidence="2 3" key="1">
    <citation type="submission" date="2019-09" db="EMBL/GenBank/DDBJ databases">
        <authorList>
            <person name="Wang X."/>
        </authorList>
    </citation>
    <scope>NUCLEOTIDE SEQUENCE [LARGE SCALE GENOMIC DNA]</scope>
    <source>
        <strain evidence="2 3">CICC 11023</strain>
    </source>
</reference>
<comment type="caution">
    <text evidence="2">The sequence shown here is derived from an EMBL/GenBank/DDBJ whole genome shotgun (WGS) entry which is preliminary data.</text>
</comment>
<organism evidence="2 3">
    <name type="scientific">Nocardia colli</name>
    <dbReference type="NCBI Taxonomy" id="2545717"/>
    <lineage>
        <taxon>Bacteria</taxon>
        <taxon>Bacillati</taxon>
        <taxon>Actinomycetota</taxon>
        <taxon>Actinomycetes</taxon>
        <taxon>Mycobacteriales</taxon>
        <taxon>Nocardiaceae</taxon>
        <taxon>Nocardia</taxon>
    </lineage>
</organism>
<dbReference type="Pfam" id="PF12642">
    <property type="entry name" value="TpcC"/>
    <property type="match status" value="1"/>
</dbReference>
<dbReference type="OrthoDB" id="4545310at2"/>
<dbReference type="AlphaFoldDB" id="A0A5N0DZW5"/>
<protein>
    <submittedName>
        <fullName evidence="2">Conjugal transfer protein</fullName>
    </submittedName>
</protein>
<dbReference type="EMBL" id="VXLC01000031">
    <property type="protein sequence ID" value="KAA8881930.1"/>
    <property type="molecule type" value="Genomic_DNA"/>
</dbReference>
<accession>A0A5N0DZW5</accession>
<keyword evidence="3" id="KW-1185">Reference proteome</keyword>
<dbReference type="Proteomes" id="UP000323876">
    <property type="component" value="Unassembled WGS sequence"/>
</dbReference>
<feature type="region of interest" description="Disordered" evidence="1">
    <location>
        <begin position="286"/>
        <end position="315"/>
    </location>
</feature>
<feature type="compositionally biased region" description="Polar residues" evidence="1">
    <location>
        <begin position="298"/>
        <end position="307"/>
    </location>
</feature>